<name>S0FTU4_RUMCE</name>
<keyword evidence="2" id="KW-1185">Reference proteome</keyword>
<dbReference type="Proteomes" id="UP000014155">
    <property type="component" value="Unassembled WGS sequence"/>
</dbReference>
<dbReference type="EMBL" id="AORV01000032">
    <property type="protein sequence ID" value="EMS71923.1"/>
    <property type="molecule type" value="Genomic_DNA"/>
</dbReference>
<evidence type="ECO:0000313" key="2">
    <source>
        <dbReference type="Proteomes" id="UP000014155"/>
    </source>
</evidence>
<comment type="caution">
    <text evidence="1">The sequence shown here is derived from an EMBL/GenBank/DDBJ whole genome shotgun (WGS) entry which is preliminary data.</text>
</comment>
<reference evidence="1 2" key="1">
    <citation type="journal article" date="2013" name="Genome Announc.">
        <title>Draft Genome Sequence of the Cellulolytic, Mesophilic, Anaerobic Bacterium Clostridium termitidis Strain CT1112 (DSM 5398).</title>
        <authorList>
            <person name="Lal S."/>
            <person name="Ramachandran U."/>
            <person name="Zhang X."/>
            <person name="Munir R."/>
            <person name="Sparling R."/>
            <person name="Levin D.B."/>
        </authorList>
    </citation>
    <scope>NUCLEOTIDE SEQUENCE [LARGE SCALE GENOMIC DNA]</scope>
    <source>
        <strain evidence="1 2">CT1112</strain>
    </source>
</reference>
<accession>S0FTU4</accession>
<dbReference type="PATRIC" id="fig|1195236.3.peg.2472"/>
<dbReference type="RefSeq" id="WP_004625678.1">
    <property type="nucleotide sequence ID" value="NZ_AORV01000032.1"/>
</dbReference>
<protein>
    <submittedName>
        <fullName evidence="1">Uncharacterized protein</fullName>
    </submittedName>
</protein>
<gene>
    <name evidence="1" type="ORF">CTER_2168</name>
</gene>
<sequence length="43" mass="4764">MNKDNVFINPDVIEDCLSECFDVFEKQSHANTSANTSEAVETA</sequence>
<proteinExistence type="predicted"/>
<evidence type="ECO:0000313" key="1">
    <source>
        <dbReference type="EMBL" id="EMS71923.1"/>
    </source>
</evidence>
<dbReference type="AlphaFoldDB" id="S0FTU4"/>
<organism evidence="1 2">
    <name type="scientific">Ruminiclostridium cellobioparum subsp. termitidis CT1112</name>
    <dbReference type="NCBI Taxonomy" id="1195236"/>
    <lineage>
        <taxon>Bacteria</taxon>
        <taxon>Bacillati</taxon>
        <taxon>Bacillota</taxon>
        <taxon>Clostridia</taxon>
        <taxon>Eubacteriales</taxon>
        <taxon>Oscillospiraceae</taxon>
        <taxon>Ruminiclostridium</taxon>
    </lineage>
</organism>